<comment type="caution">
    <text evidence="11">The sequence shown here is derived from an EMBL/GenBank/DDBJ whole genome shotgun (WGS) entry which is preliminary data.</text>
</comment>
<keyword evidence="2" id="KW-0963">Cytoplasm</keyword>
<dbReference type="Pfam" id="PF00072">
    <property type="entry name" value="Response_reg"/>
    <property type="match status" value="1"/>
</dbReference>
<keyword evidence="6" id="KW-0238">DNA-binding</keyword>
<evidence type="ECO:0000256" key="8">
    <source>
        <dbReference type="PROSITE-ProRule" id="PRU00169"/>
    </source>
</evidence>
<evidence type="ECO:0000256" key="7">
    <source>
        <dbReference type="ARBA" id="ARBA00023163"/>
    </source>
</evidence>
<evidence type="ECO:0000259" key="10">
    <source>
        <dbReference type="PROSITE" id="PS50110"/>
    </source>
</evidence>
<accession>A0ABV6JI68</accession>
<reference evidence="11 12" key="1">
    <citation type="submission" date="2024-09" db="EMBL/GenBank/DDBJ databases">
        <authorList>
            <person name="Sun Q."/>
            <person name="Mori K."/>
        </authorList>
    </citation>
    <scope>NUCLEOTIDE SEQUENCE [LARGE SCALE GENOMIC DNA]</scope>
    <source>
        <strain evidence="11 12">CCM 4839</strain>
    </source>
</reference>
<keyword evidence="7" id="KW-0804">Transcription</keyword>
<dbReference type="SMART" id="SM00342">
    <property type="entry name" value="HTH_ARAC"/>
    <property type="match status" value="1"/>
</dbReference>
<proteinExistence type="predicted"/>
<dbReference type="InterPro" id="IPR018062">
    <property type="entry name" value="HTH_AraC-typ_CS"/>
</dbReference>
<keyword evidence="4" id="KW-0902">Two-component regulatory system</keyword>
<dbReference type="PROSITE" id="PS01124">
    <property type="entry name" value="HTH_ARAC_FAMILY_2"/>
    <property type="match status" value="1"/>
</dbReference>
<sequence length="525" mass="58602">MIRVIIVDDEYLVRERLKHGLDWRALGCLIAAEADNGEDALELLAEQDIQLAIVDINMPILDGLAFAGLARSSYPFLKIIILTGYGTFEYAQSALKAGANDYMLKPVDTEELSAAVIALSNEIRSEADARQLNDSMRKQLQESRDILRDKFMHKLLLEGTIRPTADQMLQYCPKLTEAPCIVLSVSADLSSDTVEDDPADAYRIVNDCFASVPGTETWLSDEGLFIIANTEAAVADERMYKLLQDCRIAMNRIRSSNSITVTIGTGRLKEGYDGLQTSAREALTACSYKTLLGGNRIIRYEELPSNKSLPNLTNVRESMLIQLRLGSLESVMANMHALFANLRNEEATLEHLYFLLSELVIVLKLYASENQSAADPELADSFVPDVLVRQLQTLDEIEAWVGDKYSKAIGTSEYTKRSTPARLVEKAKHFIDISYADPTLDLNSIAASIHVNPSYLSRIFTKETGSSVVTYLTKCRMLKAKELLDSGFQNLTYLAEQIGFTDTQYFSKCFKKQFGLPPSRFIVKE</sequence>
<name>A0ABV6JI68_9BACL</name>
<feature type="modified residue" description="4-aspartylphosphate" evidence="8">
    <location>
        <position position="55"/>
    </location>
</feature>
<dbReference type="PANTHER" id="PTHR42713:SF3">
    <property type="entry name" value="TRANSCRIPTIONAL REGULATORY PROTEIN HPTR"/>
    <property type="match status" value="1"/>
</dbReference>
<evidence type="ECO:0000256" key="6">
    <source>
        <dbReference type="ARBA" id="ARBA00023125"/>
    </source>
</evidence>
<dbReference type="EMBL" id="JBHLVF010000041">
    <property type="protein sequence ID" value="MFC0395615.1"/>
    <property type="molecule type" value="Genomic_DNA"/>
</dbReference>
<dbReference type="SUPFAM" id="SSF52172">
    <property type="entry name" value="CheY-like"/>
    <property type="match status" value="1"/>
</dbReference>
<dbReference type="InterPro" id="IPR011006">
    <property type="entry name" value="CheY-like_superfamily"/>
</dbReference>
<gene>
    <name evidence="11" type="ORF">ACFFJ8_30125</name>
</gene>
<organism evidence="11 12">
    <name type="scientific">Paenibacillus mendelii</name>
    <dbReference type="NCBI Taxonomy" id="206163"/>
    <lineage>
        <taxon>Bacteria</taxon>
        <taxon>Bacillati</taxon>
        <taxon>Bacillota</taxon>
        <taxon>Bacilli</taxon>
        <taxon>Bacillales</taxon>
        <taxon>Paenibacillaceae</taxon>
        <taxon>Paenibacillus</taxon>
    </lineage>
</organism>
<protein>
    <submittedName>
        <fullName evidence="11">Response regulator</fullName>
    </submittedName>
</protein>
<dbReference type="InterPro" id="IPR020449">
    <property type="entry name" value="Tscrpt_reg_AraC-type_HTH"/>
</dbReference>
<dbReference type="Gene3D" id="1.10.10.60">
    <property type="entry name" value="Homeodomain-like"/>
    <property type="match status" value="2"/>
</dbReference>
<evidence type="ECO:0000256" key="3">
    <source>
        <dbReference type="ARBA" id="ARBA00022553"/>
    </source>
</evidence>
<dbReference type="Proteomes" id="UP001589818">
    <property type="component" value="Unassembled WGS sequence"/>
</dbReference>
<dbReference type="InterPro" id="IPR009057">
    <property type="entry name" value="Homeodomain-like_sf"/>
</dbReference>
<dbReference type="RefSeq" id="WP_204816697.1">
    <property type="nucleotide sequence ID" value="NZ_JANHOF010000001.1"/>
</dbReference>
<dbReference type="PROSITE" id="PS00041">
    <property type="entry name" value="HTH_ARAC_FAMILY_1"/>
    <property type="match status" value="1"/>
</dbReference>
<dbReference type="InterPro" id="IPR018060">
    <property type="entry name" value="HTH_AraC"/>
</dbReference>
<comment type="subcellular location">
    <subcellularLocation>
        <location evidence="1">Cytoplasm</location>
    </subcellularLocation>
</comment>
<keyword evidence="3 8" id="KW-0597">Phosphoprotein</keyword>
<evidence type="ECO:0000313" key="11">
    <source>
        <dbReference type="EMBL" id="MFC0395615.1"/>
    </source>
</evidence>
<keyword evidence="5" id="KW-0805">Transcription regulation</keyword>
<evidence type="ECO:0000256" key="1">
    <source>
        <dbReference type="ARBA" id="ARBA00004496"/>
    </source>
</evidence>
<dbReference type="SUPFAM" id="SSF46689">
    <property type="entry name" value="Homeodomain-like"/>
    <property type="match status" value="2"/>
</dbReference>
<dbReference type="Gene3D" id="3.40.50.2300">
    <property type="match status" value="1"/>
</dbReference>
<feature type="domain" description="Response regulatory" evidence="10">
    <location>
        <begin position="3"/>
        <end position="120"/>
    </location>
</feature>
<evidence type="ECO:0000313" key="12">
    <source>
        <dbReference type="Proteomes" id="UP001589818"/>
    </source>
</evidence>
<dbReference type="Pfam" id="PF12833">
    <property type="entry name" value="HTH_18"/>
    <property type="match status" value="1"/>
</dbReference>
<dbReference type="PANTHER" id="PTHR42713">
    <property type="entry name" value="HISTIDINE KINASE-RELATED"/>
    <property type="match status" value="1"/>
</dbReference>
<dbReference type="InterPro" id="IPR001789">
    <property type="entry name" value="Sig_transdc_resp-reg_receiver"/>
</dbReference>
<dbReference type="CDD" id="cd17536">
    <property type="entry name" value="REC_YesN-like"/>
    <property type="match status" value="1"/>
</dbReference>
<evidence type="ECO:0000256" key="2">
    <source>
        <dbReference type="ARBA" id="ARBA00022490"/>
    </source>
</evidence>
<evidence type="ECO:0000256" key="5">
    <source>
        <dbReference type="ARBA" id="ARBA00023015"/>
    </source>
</evidence>
<feature type="domain" description="HTH araC/xylS-type" evidence="9">
    <location>
        <begin position="425"/>
        <end position="524"/>
    </location>
</feature>
<dbReference type="SMART" id="SM00448">
    <property type="entry name" value="REC"/>
    <property type="match status" value="1"/>
</dbReference>
<evidence type="ECO:0000259" key="9">
    <source>
        <dbReference type="PROSITE" id="PS01124"/>
    </source>
</evidence>
<dbReference type="PROSITE" id="PS50110">
    <property type="entry name" value="RESPONSE_REGULATORY"/>
    <property type="match status" value="1"/>
</dbReference>
<evidence type="ECO:0000256" key="4">
    <source>
        <dbReference type="ARBA" id="ARBA00023012"/>
    </source>
</evidence>
<dbReference type="InterPro" id="IPR051552">
    <property type="entry name" value="HptR"/>
</dbReference>
<dbReference type="PRINTS" id="PR00032">
    <property type="entry name" value="HTHARAC"/>
</dbReference>
<keyword evidence="12" id="KW-1185">Reference proteome</keyword>